<dbReference type="Pfam" id="PF07676">
    <property type="entry name" value="PD40"/>
    <property type="match status" value="1"/>
</dbReference>
<evidence type="ECO:0000313" key="2">
    <source>
        <dbReference type="EMBL" id="RKP56175.1"/>
    </source>
</evidence>
<evidence type="ECO:0000313" key="3">
    <source>
        <dbReference type="Proteomes" id="UP000282076"/>
    </source>
</evidence>
<dbReference type="PANTHER" id="PTHR36842">
    <property type="entry name" value="PROTEIN TOLB HOMOLOG"/>
    <property type="match status" value="1"/>
</dbReference>
<name>A0A494Y3Z2_9BACL</name>
<comment type="similarity">
    <text evidence="1">Belongs to the TolB family.</text>
</comment>
<proteinExistence type="inferred from homology"/>
<sequence length="372" mass="41008">MNFSSLTRAIVASAFLLIVLGCGQQDSNDREQVQSSSGNLITVMDNPEPASYGKSTVDSLVRLDDVRGMDWLGEDEILIDRENRDFKPEFAEGAEWYPHNMYVYSLTTKTQAPLHAADENQGYAQVSPDRTKVFYKTFSLQSNTGKGYIFDFATGKPVSFTGPDAMDVQNGRWADNDSVVYSTIEGEILRARYGNAVPESLLGKSFPFATNIALLNGRLYFSSLRGQMMTMALNGKPEDFTTNVVWMVPSPDEQRLAIVRKLKSGAMELDTTDLQGNILQAIAQDAQIYGSAWSPDGNKLAYAAITTNGTVRGIYVADTTTGLSSALSLDVKFIADTLHWSPTGNRLMVSSTQPDEQQSRNKFVTYLARVTE</sequence>
<evidence type="ECO:0000256" key="1">
    <source>
        <dbReference type="ARBA" id="ARBA00009820"/>
    </source>
</evidence>
<gene>
    <name evidence="2" type="ORF">D7Z26_05905</name>
</gene>
<evidence type="ECO:0008006" key="4">
    <source>
        <dbReference type="Google" id="ProtNLM"/>
    </source>
</evidence>
<dbReference type="PANTHER" id="PTHR36842:SF1">
    <property type="entry name" value="PROTEIN TOLB"/>
    <property type="match status" value="1"/>
</dbReference>
<dbReference type="OrthoDB" id="137129at2"/>
<dbReference type="Gene3D" id="2.120.10.30">
    <property type="entry name" value="TolB, C-terminal domain"/>
    <property type="match status" value="1"/>
</dbReference>
<dbReference type="Proteomes" id="UP000282076">
    <property type="component" value="Unassembled WGS sequence"/>
</dbReference>
<accession>A0A494Y3Z2</accession>
<organism evidence="2 3">
    <name type="scientific">Cohnella endophytica</name>
    <dbReference type="NCBI Taxonomy" id="2419778"/>
    <lineage>
        <taxon>Bacteria</taxon>
        <taxon>Bacillati</taxon>
        <taxon>Bacillota</taxon>
        <taxon>Bacilli</taxon>
        <taxon>Bacillales</taxon>
        <taxon>Paenibacillaceae</taxon>
        <taxon>Cohnella</taxon>
    </lineage>
</organism>
<dbReference type="InterPro" id="IPR011659">
    <property type="entry name" value="WD40"/>
</dbReference>
<reference evidence="2 3" key="1">
    <citation type="submission" date="2018-10" db="EMBL/GenBank/DDBJ databases">
        <title>Cohnella sp. M2MS4P-1, whole genome shotgun sequence.</title>
        <authorList>
            <person name="Tuo L."/>
        </authorList>
    </citation>
    <scope>NUCLEOTIDE SEQUENCE [LARGE SCALE GENOMIC DNA]</scope>
    <source>
        <strain evidence="2 3">M2MS4P-1</strain>
    </source>
</reference>
<dbReference type="AlphaFoldDB" id="A0A494Y3Z2"/>
<dbReference type="RefSeq" id="WP_120975142.1">
    <property type="nucleotide sequence ID" value="NZ_RBZM01000003.1"/>
</dbReference>
<keyword evidence="3" id="KW-1185">Reference proteome</keyword>
<dbReference type="SUPFAM" id="SSF82171">
    <property type="entry name" value="DPP6 N-terminal domain-like"/>
    <property type="match status" value="1"/>
</dbReference>
<dbReference type="InterPro" id="IPR011042">
    <property type="entry name" value="6-blade_b-propeller_TolB-like"/>
</dbReference>
<dbReference type="EMBL" id="RBZM01000003">
    <property type="protein sequence ID" value="RKP56175.1"/>
    <property type="molecule type" value="Genomic_DNA"/>
</dbReference>
<protein>
    <recommendedName>
        <fullName evidence="4">TolB protein</fullName>
    </recommendedName>
</protein>
<comment type="caution">
    <text evidence="2">The sequence shown here is derived from an EMBL/GenBank/DDBJ whole genome shotgun (WGS) entry which is preliminary data.</text>
</comment>